<dbReference type="OrthoDB" id="6073217at2"/>
<dbReference type="Gene3D" id="3.90.1170.50">
    <property type="entry name" value="Aldehyde oxidase/xanthine dehydrogenase, a/b hammerhead"/>
    <property type="match status" value="1"/>
</dbReference>
<dbReference type="PROSITE" id="PS51318">
    <property type="entry name" value="TAT"/>
    <property type="match status" value="1"/>
</dbReference>
<keyword evidence="3" id="KW-1185">Reference proteome</keyword>
<dbReference type="Gene3D" id="3.30.365.10">
    <property type="entry name" value="Aldehyde oxidase/xanthine dehydrogenase, molybdopterin binding domain"/>
    <property type="match status" value="4"/>
</dbReference>
<dbReference type="PIRSF" id="PIRSF036389">
    <property type="entry name" value="IOR_B"/>
    <property type="match status" value="1"/>
</dbReference>
<dbReference type="Pfam" id="PF20256">
    <property type="entry name" value="MoCoBD_2"/>
    <property type="match status" value="2"/>
</dbReference>
<dbReference type="InterPro" id="IPR008274">
    <property type="entry name" value="AldOxase/xan_DH_MoCoBD1"/>
</dbReference>
<dbReference type="PANTHER" id="PTHR47495:SF2">
    <property type="entry name" value="ALDEHYDE DEHYDROGENASE"/>
    <property type="match status" value="1"/>
</dbReference>
<dbReference type="Pfam" id="PF02738">
    <property type="entry name" value="MoCoBD_1"/>
    <property type="match status" value="1"/>
</dbReference>
<evidence type="ECO:0000313" key="3">
    <source>
        <dbReference type="Proteomes" id="UP000294829"/>
    </source>
</evidence>
<dbReference type="SMART" id="SM01008">
    <property type="entry name" value="Ald_Xan_dh_C"/>
    <property type="match status" value="1"/>
</dbReference>
<evidence type="ECO:0000313" key="2">
    <source>
        <dbReference type="EMBL" id="TDK61964.1"/>
    </source>
</evidence>
<dbReference type="InterPro" id="IPR019546">
    <property type="entry name" value="TAT_signal_bac_arc"/>
</dbReference>
<accession>A0A4R5VST8</accession>
<dbReference type="PANTHER" id="PTHR47495">
    <property type="entry name" value="ALDEHYDE DEHYDROGENASE"/>
    <property type="match status" value="1"/>
</dbReference>
<dbReference type="NCBIfam" id="TIGR01409">
    <property type="entry name" value="TAT_signal_seq"/>
    <property type="match status" value="1"/>
</dbReference>
<sequence>MMTTSTVSNIKADDVLNSRRNFLKLSAAASGTVLFGFHLPAEAQAPVAGSLEAMTDINSWIRITPDNKVICEVARAEMGQGTSTSLPMMLAEELECNWADVKMEFASVQEHLARNKIYGSFSTGGSRGTRESQEMMRKAGATAREMLKAAAAQQWNVPINECSAKGGHIYHTASKRSATYAALAQQAAKLPPPTNVVLKAPSEWTLIGKPIPRLDIPSKTNGGAVFGIDIKVRGMLHAAIVQCPVFGGIPIAVDDSAVKNRRGIKKVVTGPDFVAVIADNWWRAQQATKALKITWDYKGGDKLDDAGVMAILKQGITDAKPLKQVGNVASVFERSSKIIEAEYFTPYLNHATLEPQNCTAKVDGDKVEIWVPTQNAEASVTAAAKVLGIPEINVTCNRPYLGGGFGRRGAYQDFVTQSVLIAKELPGIPVKLLWSREEDMQHCYHRPAALYKLRAAFATDGQLEALEINCASQSILEKVRPAALRNGQDYQAGDSFHDIPYQIKNIDVRHGMCKINVPVGFWRSVFHSQNPYVRESFIDEICKAGNFDPLEFRLSLLPKDGRDYIILQAVAKAANWGSPLPKGHFRGLAVQDAYASFGAAVVELSVGPDKSVKVHHVYIAVDSGYVANSDSAKAQIEGNVAYCFTAAFLSEITIKDGRVQQNNFGDYPITLLRNSPTITPILVPTGGKDWGGMGEPPFAALTPALTNAIANATGERLRSLPLSKHGYTLA</sequence>
<name>A0A4R5VST8_9BURK</name>
<reference evidence="2 3" key="1">
    <citation type="submission" date="2019-03" db="EMBL/GenBank/DDBJ databases">
        <title>Sapientia aquatica gen. nov., sp. nov., isolated from a crater lake.</title>
        <authorList>
            <person name="Felfoldi T."/>
            <person name="Szabo A."/>
            <person name="Toth E."/>
            <person name="Schumann P."/>
            <person name="Keki Z."/>
            <person name="Marialigeti K."/>
            <person name="Mathe I."/>
        </authorList>
    </citation>
    <scope>NUCLEOTIDE SEQUENCE [LARGE SCALE GENOMIC DNA]</scope>
    <source>
        <strain evidence="2 3">SA-152</strain>
    </source>
</reference>
<dbReference type="InterPro" id="IPR012368">
    <property type="entry name" value="OxRdtase_Mopterin-bd_su_IorB"/>
</dbReference>
<comment type="caution">
    <text evidence="2">The sequence shown here is derived from an EMBL/GenBank/DDBJ whole genome shotgun (WGS) entry which is preliminary data.</text>
</comment>
<organism evidence="2 3">
    <name type="scientific">Sapientia aquatica</name>
    <dbReference type="NCBI Taxonomy" id="1549640"/>
    <lineage>
        <taxon>Bacteria</taxon>
        <taxon>Pseudomonadati</taxon>
        <taxon>Pseudomonadota</taxon>
        <taxon>Betaproteobacteria</taxon>
        <taxon>Burkholderiales</taxon>
        <taxon>Oxalobacteraceae</taxon>
        <taxon>Sapientia</taxon>
    </lineage>
</organism>
<dbReference type="SUPFAM" id="SSF56003">
    <property type="entry name" value="Molybdenum cofactor-binding domain"/>
    <property type="match status" value="2"/>
</dbReference>
<proteinExistence type="predicted"/>
<dbReference type="EMBL" id="SMYL01000012">
    <property type="protein sequence ID" value="TDK61964.1"/>
    <property type="molecule type" value="Genomic_DNA"/>
</dbReference>
<dbReference type="GO" id="GO:0016491">
    <property type="term" value="F:oxidoreductase activity"/>
    <property type="evidence" value="ECO:0007669"/>
    <property type="project" value="InterPro"/>
</dbReference>
<dbReference type="InterPro" id="IPR000674">
    <property type="entry name" value="Ald_Oxase/Xan_DH_a/b"/>
</dbReference>
<dbReference type="InterPro" id="IPR006311">
    <property type="entry name" value="TAT_signal"/>
</dbReference>
<dbReference type="InterPro" id="IPR052516">
    <property type="entry name" value="N-heterocyclic_Hydroxylase"/>
</dbReference>
<dbReference type="InterPro" id="IPR037165">
    <property type="entry name" value="AldOxase/xan_DH_Mopterin-bd_sf"/>
</dbReference>
<evidence type="ECO:0000259" key="1">
    <source>
        <dbReference type="SMART" id="SM01008"/>
    </source>
</evidence>
<protein>
    <submittedName>
        <fullName evidence="2">Xanthine dehydrogenase family protein molybdopterin-binding subunit</fullName>
    </submittedName>
</protein>
<dbReference type="InterPro" id="IPR046867">
    <property type="entry name" value="AldOxase/xan_DH_MoCoBD2"/>
</dbReference>
<gene>
    <name evidence="2" type="ORF">E2I14_16935</name>
</gene>
<dbReference type="Proteomes" id="UP000294829">
    <property type="component" value="Unassembled WGS sequence"/>
</dbReference>
<feature type="domain" description="Aldehyde oxidase/xanthine dehydrogenase a/b hammerhead" evidence="1">
    <location>
        <begin position="221"/>
        <end position="299"/>
    </location>
</feature>
<dbReference type="AlphaFoldDB" id="A0A4R5VST8"/>